<dbReference type="GO" id="GO:0005524">
    <property type="term" value="F:ATP binding"/>
    <property type="evidence" value="ECO:0007669"/>
    <property type="project" value="UniProtKB-KW"/>
</dbReference>
<keyword evidence="12" id="KW-0547">Nucleotide-binding</keyword>
<comment type="caution">
    <text evidence="25">The sequence shown here is derived from an EMBL/GenBank/DDBJ whole genome shotgun (WGS) entry which is preliminary data.</text>
</comment>
<dbReference type="InterPro" id="IPR004101">
    <property type="entry name" value="Mur_ligase_C"/>
</dbReference>
<dbReference type="InterPro" id="IPR036565">
    <property type="entry name" value="Mur-like_cat_sf"/>
</dbReference>
<evidence type="ECO:0000259" key="24">
    <source>
        <dbReference type="Pfam" id="PF08245"/>
    </source>
</evidence>
<dbReference type="EC" id="6.3.2.12" evidence="7"/>
<evidence type="ECO:0000256" key="17">
    <source>
        <dbReference type="ARBA" id="ARBA00030592"/>
    </source>
</evidence>
<dbReference type="InterPro" id="IPR001645">
    <property type="entry name" value="Folylpolyglutamate_synth"/>
</dbReference>
<dbReference type="GO" id="GO:0046656">
    <property type="term" value="P:folic acid biosynthetic process"/>
    <property type="evidence" value="ECO:0007669"/>
    <property type="project" value="UniProtKB-KW"/>
</dbReference>
<comment type="similarity">
    <text evidence="5">Belongs to the folylpolyglutamate synthase family.</text>
</comment>
<evidence type="ECO:0000256" key="9">
    <source>
        <dbReference type="ARBA" id="ARBA00019357"/>
    </source>
</evidence>
<dbReference type="GO" id="GO:0008841">
    <property type="term" value="F:dihydrofolate synthase activity"/>
    <property type="evidence" value="ECO:0007669"/>
    <property type="project" value="UniProtKB-EC"/>
</dbReference>
<keyword evidence="13" id="KW-0067">ATP-binding</keyword>
<gene>
    <name evidence="25" type="primary">folC</name>
    <name evidence="25" type="ORF">Ltuc_1377</name>
</gene>
<dbReference type="GO" id="GO:0046872">
    <property type="term" value="F:metal ion binding"/>
    <property type="evidence" value="ECO:0007669"/>
    <property type="project" value="UniProtKB-KW"/>
</dbReference>
<comment type="pathway">
    <text evidence="3">Cofactor biosynthesis; tetrahydrofolate biosynthesis; 7,8-dihydrofolate from 2-amino-4-hydroxy-6-hydroxymethyl-7,8-dihydropteridine diphosphate and 4-aminobenzoate: step 2/2.</text>
</comment>
<feature type="domain" description="Mur ligase C-terminal" evidence="23">
    <location>
        <begin position="330"/>
        <end position="450"/>
    </location>
</feature>
<accession>A0A0W0ZWT7</accession>
<dbReference type="SUPFAM" id="SSF53244">
    <property type="entry name" value="MurD-like peptide ligases, peptide-binding domain"/>
    <property type="match status" value="1"/>
</dbReference>
<dbReference type="Gene3D" id="3.90.190.20">
    <property type="entry name" value="Mur ligase, C-terminal domain"/>
    <property type="match status" value="1"/>
</dbReference>
<keyword evidence="10 25" id="KW-0436">Ligase</keyword>
<dbReference type="NCBIfam" id="NF008101">
    <property type="entry name" value="PRK10846.1"/>
    <property type="match status" value="1"/>
</dbReference>
<dbReference type="PANTHER" id="PTHR11136">
    <property type="entry name" value="FOLYLPOLYGLUTAMATE SYNTHASE-RELATED"/>
    <property type="match status" value="1"/>
</dbReference>
<evidence type="ECO:0000256" key="3">
    <source>
        <dbReference type="ARBA" id="ARBA00004799"/>
    </source>
</evidence>
<comment type="cofactor">
    <cofactor evidence="1">
        <name>Mg(2+)</name>
        <dbReference type="ChEBI" id="CHEBI:18420"/>
    </cofactor>
</comment>
<keyword evidence="15" id="KW-0289">Folate biosynthesis</keyword>
<dbReference type="AlphaFoldDB" id="A0A0W0ZWT7"/>
<keyword evidence="26" id="KW-1185">Reference proteome</keyword>
<reference evidence="25 26" key="1">
    <citation type="submission" date="2015-11" db="EMBL/GenBank/DDBJ databases">
        <title>Genomic analysis of 38 Legionella species identifies large and diverse effector repertoires.</title>
        <authorList>
            <person name="Burstein D."/>
            <person name="Amaro F."/>
            <person name="Zusman T."/>
            <person name="Lifshitz Z."/>
            <person name="Cohen O."/>
            <person name="Gilbert J.A."/>
            <person name="Pupko T."/>
            <person name="Shuman H.A."/>
            <person name="Segal G."/>
        </authorList>
    </citation>
    <scope>NUCLEOTIDE SEQUENCE [LARGE SCALE GENOMIC DNA]</scope>
    <source>
        <strain evidence="25 26">ATCC 49180</strain>
    </source>
</reference>
<comment type="function">
    <text evidence="2">Functions in two distinct reactions of the de novo folate biosynthetic pathway. Catalyzes the addition of a glutamate residue to dihydropteroate (7,8-dihydropteroate or H2Pte) to form dihydrofolate (7,8-dihydrofolate monoglutamate or H2Pte-Glu). Also catalyzes successive additions of L-glutamate to tetrahydrofolate or 10-formyltetrahydrofolate or 5,10-methylenetetrahydrofolate, leading to folylpolyglutamate derivatives.</text>
</comment>
<evidence type="ECO:0000256" key="16">
    <source>
        <dbReference type="ARBA" id="ARBA00030048"/>
    </source>
</evidence>
<dbReference type="PIRSF" id="PIRSF001563">
    <property type="entry name" value="Folylpolyglu_synth"/>
    <property type="match status" value="1"/>
</dbReference>
<organism evidence="25 26">
    <name type="scientific">Legionella tucsonensis</name>
    <dbReference type="NCBI Taxonomy" id="40335"/>
    <lineage>
        <taxon>Bacteria</taxon>
        <taxon>Pseudomonadati</taxon>
        <taxon>Pseudomonadota</taxon>
        <taxon>Gammaproteobacteria</taxon>
        <taxon>Legionellales</taxon>
        <taxon>Legionellaceae</taxon>
        <taxon>Legionella</taxon>
    </lineage>
</organism>
<evidence type="ECO:0000256" key="20">
    <source>
        <dbReference type="ARBA" id="ARBA00047808"/>
    </source>
</evidence>
<evidence type="ECO:0000256" key="14">
    <source>
        <dbReference type="ARBA" id="ARBA00022842"/>
    </source>
</evidence>
<dbReference type="FunFam" id="3.40.1190.10:FF:000004">
    <property type="entry name" value="Dihydrofolate synthase/folylpolyglutamate synthase"/>
    <property type="match status" value="1"/>
</dbReference>
<dbReference type="STRING" id="40335.Ltuc_1377"/>
<evidence type="ECO:0000256" key="1">
    <source>
        <dbReference type="ARBA" id="ARBA00001946"/>
    </source>
</evidence>
<dbReference type="PATRIC" id="fig|40335.7.peg.1464"/>
<evidence type="ECO:0000256" key="15">
    <source>
        <dbReference type="ARBA" id="ARBA00022909"/>
    </source>
</evidence>
<evidence type="ECO:0000256" key="19">
    <source>
        <dbReference type="ARBA" id="ARBA00047493"/>
    </source>
</evidence>
<dbReference type="PANTHER" id="PTHR11136:SF0">
    <property type="entry name" value="DIHYDROFOLATE SYNTHETASE-RELATED"/>
    <property type="match status" value="1"/>
</dbReference>
<evidence type="ECO:0000256" key="5">
    <source>
        <dbReference type="ARBA" id="ARBA00008276"/>
    </source>
</evidence>
<evidence type="ECO:0000256" key="22">
    <source>
        <dbReference type="ARBA" id="ARBA00049161"/>
    </source>
</evidence>
<evidence type="ECO:0000256" key="21">
    <source>
        <dbReference type="ARBA" id="ARBA00049035"/>
    </source>
</evidence>
<dbReference type="InterPro" id="IPR013221">
    <property type="entry name" value="Mur_ligase_cen"/>
</dbReference>
<comment type="catalytic activity">
    <reaction evidence="22">
        <text>7,8-dihydropteroate + L-glutamate + ATP = 7,8-dihydrofolate + ADP + phosphate + H(+)</text>
        <dbReference type="Rhea" id="RHEA:23584"/>
        <dbReference type="ChEBI" id="CHEBI:15378"/>
        <dbReference type="ChEBI" id="CHEBI:17839"/>
        <dbReference type="ChEBI" id="CHEBI:29985"/>
        <dbReference type="ChEBI" id="CHEBI:30616"/>
        <dbReference type="ChEBI" id="CHEBI:43474"/>
        <dbReference type="ChEBI" id="CHEBI:57451"/>
        <dbReference type="ChEBI" id="CHEBI:456216"/>
        <dbReference type="EC" id="6.3.2.12"/>
    </reaction>
</comment>
<keyword evidence="11" id="KW-0479">Metal-binding</keyword>
<evidence type="ECO:0000256" key="6">
    <source>
        <dbReference type="ARBA" id="ARBA00011245"/>
    </source>
</evidence>
<evidence type="ECO:0000313" key="25">
    <source>
        <dbReference type="EMBL" id="KTD73530.1"/>
    </source>
</evidence>
<comment type="catalytic activity">
    <reaction evidence="20">
        <text>10-formyltetrahydrofolyl-(gamma-L-Glu)(n) + L-glutamate + ATP = 10-formyltetrahydrofolyl-(gamma-L-Glu)(n+1) + ADP + phosphate + H(+)</text>
        <dbReference type="Rhea" id="RHEA:51904"/>
        <dbReference type="Rhea" id="RHEA-COMP:13088"/>
        <dbReference type="Rhea" id="RHEA-COMP:14300"/>
        <dbReference type="ChEBI" id="CHEBI:15378"/>
        <dbReference type="ChEBI" id="CHEBI:29985"/>
        <dbReference type="ChEBI" id="CHEBI:30616"/>
        <dbReference type="ChEBI" id="CHEBI:43474"/>
        <dbReference type="ChEBI" id="CHEBI:134413"/>
        <dbReference type="ChEBI" id="CHEBI:456216"/>
        <dbReference type="EC" id="6.3.2.17"/>
    </reaction>
</comment>
<feature type="domain" description="Mur ligase central" evidence="24">
    <location>
        <begin position="90"/>
        <end position="261"/>
    </location>
</feature>
<keyword evidence="14" id="KW-0460">Magnesium</keyword>
<dbReference type="GO" id="GO:0046654">
    <property type="term" value="P:tetrahydrofolate biosynthetic process"/>
    <property type="evidence" value="ECO:0007669"/>
    <property type="project" value="UniProtKB-UniPathway"/>
</dbReference>
<evidence type="ECO:0000259" key="23">
    <source>
        <dbReference type="Pfam" id="PF02875"/>
    </source>
</evidence>
<dbReference type="UniPathway" id="UPA00077">
    <property type="reaction ID" value="UER00157"/>
</dbReference>
<comment type="catalytic activity">
    <reaction evidence="19">
        <text>(6S)-5,6,7,8-tetrahydrofolyl-(gamma-L-Glu)(n) + L-glutamate + ATP = (6S)-5,6,7,8-tetrahydrofolyl-(gamma-L-Glu)(n+1) + ADP + phosphate + H(+)</text>
        <dbReference type="Rhea" id="RHEA:10580"/>
        <dbReference type="Rhea" id="RHEA-COMP:14738"/>
        <dbReference type="Rhea" id="RHEA-COMP:14740"/>
        <dbReference type="ChEBI" id="CHEBI:15378"/>
        <dbReference type="ChEBI" id="CHEBI:29985"/>
        <dbReference type="ChEBI" id="CHEBI:30616"/>
        <dbReference type="ChEBI" id="CHEBI:43474"/>
        <dbReference type="ChEBI" id="CHEBI:141005"/>
        <dbReference type="ChEBI" id="CHEBI:456216"/>
        <dbReference type="EC" id="6.3.2.17"/>
    </reaction>
</comment>
<sequence length="467" mass="52591">MQKQYRIKPLTKHAVDMEHKTGVCTSVHEDSSTVSTKHFSSAEFRKKSIDEWLHDLETRNTHEIQLGLTRIMEVAQKLCLQLPGCPVITVAGTNGKGSTVTALEMIYHVAGYKVGTYTSPHLIQFNERIRVNLTPISDEDLCQAFSIIEEARGEILLTYFEMTTLAALWYFKKMELDIIILEVGLGGRLDATNIVDAELSIITTIDFDHQEYLGNTLDAIGYEKAGILRSGKPFIYADIDPPASVTYVAKQLGVRAYFLGKEFSIQEEDSAWSLHYEGKLGFYSDYRLPKPSIQLKSAAAAITACVLLEHRLPVIFSHFQIAMQRIYIPGRLQLYKDSMSTLFDVAHNPQSVRLLADTLRMMKKTKIHAVFSALKDKDIFGLITPLKDCVDRWYPAQLDNKRAASGDLLLTFFKDAEIPVEICYNNPLAAFEAALEQAKPGDLIVVYGSFFTVSHVMANRRFNEISN</sequence>
<evidence type="ECO:0000256" key="8">
    <source>
        <dbReference type="ARBA" id="ARBA00013025"/>
    </source>
</evidence>
<dbReference type="GO" id="GO:0005737">
    <property type="term" value="C:cytoplasm"/>
    <property type="evidence" value="ECO:0007669"/>
    <property type="project" value="TreeGrafter"/>
</dbReference>
<dbReference type="EC" id="6.3.2.17" evidence="8"/>
<dbReference type="GO" id="GO:0004326">
    <property type="term" value="F:tetrahydrofolylpolyglutamate synthase activity"/>
    <property type="evidence" value="ECO:0007669"/>
    <property type="project" value="UniProtKB-EC"/>
</dbReference>
<dbReference type="InterPro" id="IPR036615">
    <property type="entry name" value="Mur_ligase_C_dom_sf"/>
</dbReference>
<dbReference type="PROSITE" id="PS01012">
    <property type="entry name" value="FOLYLPOLYGLU_SYNT_2"/>
    <property type="match status" value="1"/>
</dbReference>
<dbReference type="Proteomes" id="UP000054693">
    <property type="component" value="Unassembled WGS sequence"/>
</dbReference>
<dbReference type="SUPFAM" id="SSF53623">
    <property type="entry name" value="MurD-like peptide ligases, catalytic domain"/>
    <property type="match status" value="1"/>
</dbReference>
<evidence type="ECO:0000313" key="26">
    <source>
        <dbReference type="Proteomes" id="UP000054693"/>
    </source>
</evidence>
<dbReference type="Pfam" id="PF08245">
    <property type="entry name" value="Mur_ligase_M"/>
    <property type="match status" value="1"/>
</dbReference>
<dbReference type="Pfam" id="PF02875">
    <property type="entry name" value="Mur_ligase_C"/>
    <property type="match status" value="1"/>
</dbReference>
<comment type="subunit">
    <text evidence="6">Monomer.</text>
</comment>
<name>A0A0W0ZWT7_9GAMM</name>
<evidence type="ECO:0000256" key="2">
    <source>
        <dbReference type="ARBA" id="ARBA00002714"/>
    </source>
</evidence>
<proteinExistence type="inferred from homology"/>
<comment type="pathway">
    <text evidence="4">Cofactor biosynthesis; tetrahydrofolylpolyglutamate biosynthesis.</text>
</comment>
<evidence type="ECO:0000256" key="4">
    <source>
        <dbReference type="ARBA" id="ARBA00005150"/>
    </source>
</evidence>
<evidence type="ECO:0000256" key="18">
    <source>
        <dbReference type="ARBA" id="ARBA00032510"/>
    </source>
</evidence>
<evidence type="ECO:0000256" key="10">
    <source>
        <dbReference type="ARBA" id="ARBA00022598"/>
    </source>
</evidence>
<dbReference type="EMBL" id="LNZA01000001">
    <property type="protein sequence ID" value="KTD73530.1"/>
    <property type="molecule type" value="Genomic_DNA"/>
</dbReference>
<comment type="catalytic activity">
    <reaction evidence="21">
        <text>(6R)-5,10-methylenetetrahydrofolyl-(gamma-L-Glu)(n) + L-glutamate + ATP = (6R)-5,10-methylenetetrahydrofolyl-(gamma-L-Glu)(n+1) + ADP + phosphate + H(+)</text>
        <dbReference type="Rhea" id="RHEA:51912"/>
        <dbReference type="Rhea" id="RHEA-COMP:13257"/>
        <dbReference type="Rhea" id="RHEA-COMP:13258"/>
        <dbReference type="ChEBI" id="CHEBI:15378"/>
        <dbReference type="ChEBI" id="CHEBI:29985"/>
        <dbReference type="ChEBI" id="CHEBI:30616"/>
        <dbReference type="ChEBI" id="CHEBI:43474"/>
        <dbReference type="ChEBI" id="CHEBI:136572"/>
        <dbReference type="ChEBI" id="CHEBI:456216"/>
        <dbReference type="EC" id="6.3.2.17"/>
    </reaction>
</comment>
<dbReference type="RefSeq" id="WP_238584081.1">
    <property type="nucleotide sequence ID" value="NZ_CAAAIP010000001.1"/>
</dbReference>
<dbReference type="NCBIfam" id="TIGR01499">
    <property type="entry name" value="folC"/>
    <property type="match status" value="1"/>
</dbReference>
<dbReference type="InterPro" id="IPR018109">
    <property type="entry name" value="Folylpolyglutamate_synth_CS"/>
</dbReference>
<evidence type="ECO:0000256" key="12">
    <source>
        <dbReference type="ARBA" id="ARBA00022741"/>
    </source>
</evidence>
<dbReference type="Gene3D" id="3.40.1190.10">
    <property type="entry name" value="Mur-like, catalytic domain"/>
    <property type="match status" value="1"/>
</dbReference>
<evidence type="ECO:0000256" key="11">
    <source>
        <dbReference type="ARBA" id="ARBA00022723"/>
    </source>
</evidence>
<evidence type="ECO:0000256" key="7">
    <source>
        <dbReference type="ARBA" id="ARBA00013023"/>
    </source>
</evidence>
<protein>
    <recommendedName>
        <fullName evidence="9">Dihydrofolate synthase/folylpolyglutamate synthase</fullName>
        <ecNumber evidence="7">6.3.2.12</ecNumber>
        <ecNumber evidence="8">6.3.2.17</ecNumber>
    </recommendedName>
    <alternativeName>
        <fullName evidence="18">Folylpoly-gamma-glutamate synthetase-dihydrofolate synthetase</fullName>
    </alternativeName>
    <alternativeName>
        <fullName evidence="16">Folylpolyglutamate synthetase</fullName>
    </alternativeName>
    <alternativeName>
        <fullName evidence="17">Tetrahydrofolylpolyglutamate synthase</fullName>
    </alternativeName>
</protein>
<evidence type="ECO:0000256" key="13">
    <source>
        <dbReference type="ARBA" id="ARBA00022840"/>
    </source>
</evidence>